<evidence type="ECO:0000256" key="1">
    <source>
        <dbReference type="ARBA" id="ARBA00023015"/>
    </source>
</evidence>
<protein>
    <recommendedName>
        <fullName evidence="12">RNA polymerase subunit sigma-70</fullName>
    </recommendedName>
</protein>
<feature type="domain" description="RNA polymerase sigma-70 region 3" evidence="7">
    <location>
        <begin position="184"/>
        <end position="259"/>
    </location>
</feature>
<evidence type="ECO:0000259" key="6">
    <source>
        <dbReference type="Pfam" id="PF00140"/>
    </source>
</evidence>
<dbReference type="InterPro" id="IPR009042">
    <property type="entry name" value="RNA_pol_sigma70_r1_2"/>
</dbReference>
<dbReference type="Proteomes" id="UP000242699">
    <property type="component" value="Unassembled WGS sequence"/>
</dbReference>
<dbReference type="SUPFAM" id="SSF88659">
    <property type="entry name" value="Sigma3 and sigma4 domains of RNA polymerase sigma factors"/>
    <property type="match status" value="2"/>
</dbReference>
<dbReference type="PANTHER" id="PTHR30603">
    <property type="entry name" value="RNA POLYMERASE SIGMA FACTOR RPO"/>
    <property type="match status" value="1"/>
</dbReference>
<dbReference type="Pfam" id="PF00140">
    <property type="entry name" value="Sigma70_r1_2"/>
    <property type="match status" value="1"/>
</dbReference>
<evidence type="ECO:0000313" key="10">
    <source>
        <dbReference type="EMBL" id="PSR23567.1"/>
    </source>
</evidence>
<dbReference type="PANTHER" id="PTHR30603:SF47">
    <property type="entry name" value="RNA POLYMERASE SIGMA FACTOR SIGD, CHLOROPLASTIC"/>
    <property type="match status" value="1"/>
</dbReference>
<feature type="domain" description="RNA polymerase sigma-70 region 1.2" evidence="6">
    <location>
        <begin position="67"/>
        <end position="98"/>
    </location>
</feature>
<dbReference type="GO" id="GO:0006352">
    <property type="term" value="P:DNA-templated transcription initiation"/>
    <property type="evidence" value="ECO:0007669"/>
    <property type="project" value="InterPro"/>
</dbReference>
<feature type="domain" description="RNA polymerase sigma-70 region 2" evidence="8">
    <location>
        <begin position="105"/>
        <end position="174"/>
    </location>
</feature>
<dbReference type="GO" id="GO:0016987">
    <property type="term" value="F:sigma factor activity"/>
    <property type="evidence" value="ECO:0007669"/>
    <property type="project" value="UniProtKB-KW"/>
</dbReference>
<reference evidence="10 11" key="1">
    <citation type="journal article" date="2014" name="BMC Genomics">
        <title>Comparison of environmental and isolate Sulfobacillus genomes reveals diverse carbon, sulfur, nitrogen, and hydrogen metabolisms.</title>
        <authorList>
            <person name="Justice N.B."/>
            <person name="Norman A."/>
            <person name="Brown C.T."/>
            <person name="Singh A."/>
            <person name="Thomas B.C."/>
            <person name="Banfield J.F."/>
        </authorList>
    </citation>
    <scope>NUCLEOTIDE SEQUENCE [LARGE SCALE GENOMIC DNA]</scope>
    <source>
        <strain evidence="10">AMDSBA1</strain>
    </source>
</reference>
<sequence>MGFSKGCGTVNGDIAKGGLGVSARRPQNFSLPSVSDDRPEAWSSDTSDRPFPESDGPAAVTVDADADGLQQYFRDISQYPLLDHATVVALAQRWEQGDASAKAALVEGNLRLVVSIAKRYANRGLPLLDLIQEGNTGLMHAVDKYNYRKGYQFSTYATWWIRQAIGRAVADHGRAIRLPVHMHEKVSHLHRTVHTLQQQHDTVTPAMVAEALDVSVADAERLMRVGQTPLSLDMPMQDGVDTPLGAFVADAQAVPPDEYAVDQWLRAQMEAALTALSPREQQILRSRFGWSDATPQTLQAIAGTLGITRERVRQIEVKALRKLRRMPVIQRLRHHESSSLPSS</sequence>
<dbReference type="InterPro" id="IPR007624">
    <property type="entry name" value="RNA_pol_sigma70_r3"/>
</dbReference>
<dbReference type="InterPro" id="IPR007627">
    <property type="entry name" value="RNA_pol_sigma70_r2"/>
</dbReference>
<evidence type="ECO:0000259" key="9">
    <source>
        <dbReference type="Pfam" id="PF04545"/>
    </source>
</evidence>
<dbReference type="Pfam" id="PF04539">
    <property type="entry name" value="Sigma70_r3"/>
    <property type="match status" value="1"/>
</dbReference>
<dbReference type="GO" id="GO:0003677">
    <property type="term" value="F:DNA binding"/>
    <property type="evidence" value="ECO:0007669"/>
    <property type="project" value="UniProtKB-KW"/>
</dbReference>
<accession>A0A2T2WMV2</accession>
<evidence type="ECO:0000256" key="5">
    <source>
        <dbReference type="SAM" id="MobiDB-lite"/>
    </source>
</evidence>
<feature type="compositionally biased region" description="Basic and acidic residues" evidence="5">
    <location>
        <begin position="35"/>
        <end position="52"/>
    </location>
</feature>
<dbReference type="EMBL" id="PXYT01000092">
    <property type="protein sequence ID" value="PSR23567.1"/>
    <property type="molecule type" value="Genomic_DNA"/>
</dbReference>
<evidence type="ECO:0000256" key="3">
    <source>
        <dbReference type="ARBA" id="ARBA00023125"/>
    </source>
</evidence>
<dbReference type="InterPro" id="IPR013325">
    <property type="entry name" value="RNA_pol_sigma_r2"/>
</dbReference>
<dbReference type="Gene3D" id="1.10.601.10">
    <property type="entry name" value="RNA Polymerase Primary Sigma Factor"/>
    <property type="match status" value="1"/>
</dbReference>
<dbReference type="InterPro" id="IPR000943">
    <property type="entry name" value="RNA_pol_sigma70"/>
</dbReference>
<evidence type="ECO:0008006" key="12">
    <source>
        <dbReference type="Google" id="ProtNLM"/>
    </source>
</evidence>
<dbReference type="SUPFAM" id="SSF88946">
    <property type="entry name" value="Sigma2 domain of RNA polymerase sigma factors"/>
    <property type="match status" value="1"/>
</dbReference>
<comment type="caution">
    <text evidence="10">The sequence shown here is derived from an EMBL/GenBank/DDBJ whole genome shotgun (WGS) entry which is preliminary data.</text>
</comment>
<keyword evidence="4" id="KW-0804">Transcription</keyword>
<proteinExistence type="predicted"/>
<dbReference type="InterPro" id="IPR007630">
    <property type="entry name" value="RNA_pol_sigma70_r4"/>
</dbReference>
<dbReference type="InterPro" id="IPR013324">
    <property type="entry name" value="RNA_pol_sigma_r3/r4-like"/>
</dbReference>
<evidence type="ECO:0000259" key="8">
    <source>
        <dbReference type="Pfam" id="PF04542"/>
    </source>
</evidence>
<dbReference type="Pfam" id="PF04542">
    <property type="entry name" value="Sigma70_r2"/>
    <property type="match status" value="1"/>
</dbReference>
<gene>
    <name evidence="10" type="ORF">C7B43_19990</name>
</gene>
<dbReference type="InterPro" id="IPR050239">
    <property type="entry name" value="Sigma-70_RNA_pol_init_factors"/>
</dbReference>
<evidence type="ECO:0000259" key="7">
    <source>
        <dbReference type="Pfam" id="PF04539"/>
    </source>
</evidence>
<evidence type="ECO:0000313" key="11">
    <source>
        <dbReference type="Proteomes" id="UP000242699"/>
    </source>
</evidence>
<keyword evidence="1" id="KW-0805">Transcription regulation</keyword>
<dbReference type="FunFam" id="1.10.601.10:FF:000001">
    <property type="entry name" value="RNA polymerase sigma factor SigA"/>
    <property type="match status" value="1"/>
</dbReference>
<dbReference type="CDD" id="cd06171">
    <property type="entry name" value="Sigma70_r4"/>
    <property type="match status" value="1"/>
</dbReference>
<dbReference type="InterPro" id="IPR036388">
    <property type="entry name" value="WH-like_DNA-bd_sf"/>
</dbReference>
<dbReference type="NCBIfam" id="TIGR02937">
    <property type="entry name" value="sigma70-ECF"/>
    <property type="match status" value="1"/>
</dbReference>
<dbReference type="PRINTS" id="PR00046">
    <property type="entry name" value="SIGMA70FCT"/>
</dbReference>
<evidence type="ECO:0000256" key="4">
    <source>
        <dbReference type="ARBA" id="ARBA00023163"/>
    </source>
</evidence>
<keyword evidence="2" id="KW-0731">Sigma factor</keyword>
<dbReference type="AlphaFoldDB" id="A0A2T2WMV2"/>
<feature type="region of interest" description="Disordered" evidence="5">
    <location>
        <begin position="1"/>
        <end position="58"/>
    </location>
</feature>
<organism evidence="10 11">
    <name type="scientific">Sulfobacillus benefaciens</name>
    <dbReference type="NCBI Taxonomy" id="453960"/>
    <lineage>
        <taxon>Bacteria</taxon>
        <taxon>Bacillati</taxon>
        <taxon>Bacillota</taxon>
        <taxon>Clostridia</taxon>
        <taxon>Eubacteriales</taxon>
        <taxon>Clostridiales Family XVII. Incertae Sedis</taxon>
        <taxon>Sulfobacillus</taxon>
    </lineage>
</organism>
<name>A0A2T2WMV2_9FIRM</name>
<evidence type="ECO:0000256" key="2">
    <source>
        <dbReference type="ARBA" id="ARBA00023082"/>
    </source>
</evidence>
<feature type="domain" description="RNA polymerase sigma-70 region 4" evidence="9">
    <location>
        <begin position="272"/>
        <end position="324"/>
    </location>
</feature>
<keyword evidence="3" id="KW-0238">DNA-binding</keyword>
<dbReference type="Gene3D" id="1.10.10.10">
    <property type="entry name" value="Winged helix-like DNA-binding domain superfamily/Winged helix DNA-binding domain"/>
    <property type="match status" value="2"/>
</dbReference>
<dbReference type="InterPro" id="IPR014284">
    <property type="entry name" value="RNA_pol_sigma-70_dom"/>
</dbReference>
<dbReference type="Pfam" id="PF04545">
    <property type="entry name" value="Sigma70_r4"/>
    <property type="match status" value="1"/>
</dbReference>